<proteinExistence type="predicted"/>
<gene>
    <name evidence="1" type="ORF">G9U52_25910</name>
</gene>
<keyword evidence="2" id="KW-1185">Reference proteome</keyword>
<evidence type="ECO:0000313" key="1">
    <source>
        <dbReference type="EMBL" id="NHN33254.1"/>
    </source>
</evidence>
<comment type="caution">
    <text evidence="1">The sequence shown here is derived from an EMBL/GenBank/DDBJ whole genome shotgun (WGS) entry which is preliminary data.</text>
</comment>
<accession>A0ABX0JA42</accession>
<dbReference type="Proteomes" id="UP001165962">
    <property type="component" value="Unassembled WGS sequence"/>
</dbReference>
<sequence length="190" mass="22107">MFALIISQINVFMTKQQLKPFMNNMRDIIQIASETEIKKEGRKTVVSITIVTPISKYLDSVISRVKEMGFDVNEKRGSVREIEKSYVSANEVCIWQIEELHLSKLSYDEFIQKHGQADLSCHKRVFGSTLAGLNINQKLKENKLVKDVYHTFNFLRPSQCLGILIQVGDIIQIRDHYYYVNQFEFKLVKI</sequence>
<protein>
    <submittedName>
        <fullName evidence="1">Uncharacterized protein</fullName>
    </submittedName>
</protein>
<dbReference type="RefSeq" id="WP_166153559.1">
    <property type="nucleotide sequence ID" value="NZ_JAAOIW010000011.1"/>
</dbReference>
<dbReference type="EMBL" id="JAAOIW010000011">
    <property type="protein sequence ID" value="NHN33254.1"/>
    <property type="molecule type" value="Genomic_DNA"/>
</dbReference>
<evidence type="ECO:0000313" key="2">
    <source>
        <dbReference type="Proteomes" id="UP001165962"/>
    </source>
</evidence>
<name>A0ABX0JA42_9BACL</name>
<organism evidence="1 2">
    <name type="scientific">Paenibacillus agricola</name>
    <dbReference type="NCBI Taxonomy" id="2716264"/>
    <lineage>
        <taxon>Bacteria</taxon>
        <taxon>Bacillati</taxon>
        <taxon>Bacillota</taxon>
        <taxon>Bacilli</taxon>
        <taxon>Bacillales</taxon>
        <taxon>Paenibacillaceae</taxon>
        <taxon>Paenibacillus</taxon>
    </lineage>
</organism>
<reference evidence="1" key="1">
    <citation type="submission" date="2020-03" db="EMBL/GenBank/DDBJ databases">
        <title>Draft sequencing of Paenibacilllus sp. S3N08.</title>
        <authorList>
            <person name="Kim D.-U."/>
        </authorList>
    </citation>
    <scope>NUCLEOTIDE SEQUENCE</scope>
    <source>
        <strain evidence="1">S3N08</strain>
    </source>
</reference>